<feature type="region of interest" description="Disordered" evidence="1">
    <location>
        <begin position="1"/>
        <end position="42"/>
    </location>
</feature>
<proteinExistence type="predicted"/>
<dbReference type="EMBL" id="QVQT01000003">
    <property type="protein sequence ID" value="RFU16641.1"/>
    <property type="molecule type" value="Genomic_DNA"/>
</dbReference>
<accession>A0A372IPH5</accession>
<keyword evidence="3" id="KW-1185">Reference proteome</keyword>
<dbReference type="AlphaFoldDB" id="A0A372IPH5"/>
<evidence type="ECO:0000256" key="1">
    <source>
        <dbReference type="SAM" id="MobiDB-lite"/>
    </source>
</evidence>
<reference evidence="2 3" key="1">
    <citation type="submission" date="2018-08" db="EMBL/GenBank/DDBJ databases">
        <title>Acidipila sp. 4G-K13, an acidobacterium isolated from forest soil.</title>
        <authorList>
            <person name="Gao Z.-H."/>
            <person name="Qiu L.-H."/>
        </authorList>
    </citation>
    <scope>NUCLEOTIDE SEQUENCE [LARGE SCALE GENOMIC DNA]</scope>
    <source>
        <strain evidence="2 3">4G-K13</strain>
    </source>
</reference>
<gene>
    <name evidence="2" type="ORF">D0Y96_07705</name>
</gene>
<organism evidence="2 3">
    <name type="scientific">Paracidobacterium acidisoli</name>
    <dbReference type="NCBI Taxonomy" id="2303751"/>
    <lineage>
        <taxon>Bacteria</taxon>
        <taxon>Pseudomonadati</taxon>
        <taxon>Acidobacteriota</taxon>
        <taxon>Terriglobia</taxon>
        <taxon>Terriglobales</taxon>
        <taxon>Acidobacteriaceae</taxon>
        <taxon>Paracidobacterium</taxon>
    </lineage>
</organism>
<name>A0A372IPH5_9BACT</name>
<dbReference type="Proteomes" id="UP000264702">
    <property type="component" value="Unassembled WGS sequence"/>
</dbReference>
<sequence length="105" mass="11517">MLVGVMHDAGQGLSKKNSCQRPDTGRRKVRAQNADGRGAEEAISSRRYKGRVEILRESGCRGVHIGDKLFIFKWIIVMRRGSRHVAAGAVPGWITLGGAAPYMLQ</sequence>
<comment type="caution">
    <text evidence="2">The sequence shown here is derived from an EMBL/GenBank/DDBJ whole genome shotgun (WGS) entry which is preliminary data.</text>
</comment>
<evidence type="ECO:0000313" key="2">
    <source>
        <dbReference type="EMBL" id="RFU16641.1"/>
    </source>
</evidence>
<evidence type="ECO:0000313" key="3">
    <source>
        <dbReference type="Proteomes" id="UP000264702"/>
    </source>
</evidence>
<protein>
    <submittedName>
        <fullName evidence="2">Uncharacterized protein</fullName>
    </submittedName>
</protein>